<dbReference type="HOGENOM" id="CLU_455618_0_0_1"/>
<keyword evidence="2" id="KW-1133">Transmembrane helix</keyword>
<dbReference type="OrthoDB" id="5411943at2759"/>
<feature type="compositionally biased region" description="Basic and acidic residues" evidence="1">
    <location>
        <begin position="342"/>
        <end position="354"/>
    </location>
</feature>
<dbReference type="OMA" id="TWAHDIT"/>
<feature type="transmembrane region" description="Helical" evidence="2">
    <location>
        <begin position="86"/>
        <end position="103"/>
    </location>
</feature>
<proteinExistence type="predicted"/>
<evidence type="ECO:0000313" key="4">
    <source>
        <dbReference type="Proteomes" id="UP000015100"/>
    </source>
</evidence>
<feature type="compositionally biased region" description="Gly residues" evidence="1">
    <location>
        <begin position="259"/>
        <end position="270"/>
    </location>
</feature>
<keyword evidence="2" id="KW-0472">Membrane</keyword>
<feature type="region of interest" description="Disordered" evidence="1">
    <location>
        <begin position="252"/>
        <end position="428"/>
    </location>
</feature>
<reference evidence="4" key="2">
    <citation type="submission" date="2013-04" db="EMBL/GenBank/DDBJ databases">
        <title>Genomic mechanisms accounting for the adaptation to parasitism in nematode-trapping fungi.</title>
        <authorList>
            <person name="Ahren D.G."/>
        </authorList>
    </citation>
    <scope>NUCLEOTIDE SEQUENCE [LARGE SCALE GENOMIC DNA]</scope>
    <source>
        <strain evidence="4">CBS 200.50</strain>
    </source>
</reference>
<feature type="compositionally biased region" description="Gly residues" evidence="1">
    <location>
        <begin position="295"/>
        <end position="305"/>
    </location>
</feature>
<feature type="compositionally biased region" description="Gly residues" evidence="1">
    <location>
        <begin position="367"/>
        <end position="377"/>
    </location>
</feature>
<dbReference type="STRING" id="1284197.S8CDX4"/>
<organism evidence="3 4">
    <name type="scientific">Dactylellina haptotyla (strain CBS 200.50)</name>
    <name type="common">Nematode-trapping fungus</name>
    <name type="synonym">Monacrosporium haptotylum</name>
    <dbReference type="NCBI Taxonomy" id="1284197"/>
    <lineage>
        <taxon>Eukaryota</taxon>
        <taxon>Fungi</taxon>
        <taxon>Dikarya</taxon>
        <taxon>Ascomycota</taxon>
        <taxon>Pezizomycotina</taxon>
        <taxon>Orbiliomycetes</taxon>
        <taxon>Orbiliales</taxon>
        <taxon>Orbiliaceae</taxon>
        <taxon>Dactylellina</taxon>
    </lineage>
</organism>
<evidence type="ECO:0000256" key="2">
    <source>
        <dbReference type="SAM" id="Phobius"/>
    </source>
</evidence>
<dbReference type="Proteomes" id="UP000015100">
    <property type="component" value="Unassembled WGS sequence"/>
</dbReference>
<sequence length="599" mass="63059">MTDILRKGLGTLGQLTSLAVGIVHSVVDTFTGSSSHDGPAVAAHNPQAMHSPGAHDYDLTGDYNSNETHHSLHASSAVMLAGPDRVLFLLTVFVGVWMVLHAIPGVHAGVLKRQETSSEESDGSFTYYQINGNGQTESPIILANPLGSTTSGVTTGSNYTTIFPSSHDGTVHNHVSVITEPETTEFITDLVVETDVVTVTLSDLEPSVTTTVDGGTVTSFQTTVVTHTGTWLHTHLSNEEAHMASWTHSHVVTAPPAEGSGGGDGEGGNGSEDSDADGHWPGDLDGQWDGDGDGHGPPGGPGTGHGNNPSDDDGDGHWPGDPDGQWDDDGDGHGPPGGPGSESHDGDWDGHWPGDPDGQWDLDGDGHGPPGGPGTGNGNNPNDGDGDGHWPNDPDGHWDLDGDGHGPPGTRPPCPFDTDNHSSAIDDQAHHSSGTLTWAHDITLTYVTTNTLAFDGTTYLDTEIKTLTEEEEVIVTTKTNTLVDDGTTYLNAETLTSTEFGEIIVTTETQTIVDDGTTYTEVATVTTTDLHFDPVTTIDATEWTEHTATHPHNSGPTEYIPSHTHHHTFTLLTTFTTTITTNSATLTYMEWVSATTVTL</sequence>
<dbReference type="AlphaFoldDB" id="S8CDX4"/>
<feature type="compositionally biased region" description="Basic and acidic residues" evidence="1">
    <location>
        <begin position="386"/>
        <end position="404"/>
    </location>
</feature>
<dbReference type="EMBL" id="AQGS01000003">
    <property type="protein sequence ID" value="EPS45852.1"/>
    <property type="molecule type" value="Genomic_DNA"/>
</dbReference>
<comment type="caution">
    <text evidence="3">The sequence shown here is derived from an EMBL/GenBank/DDBJ whole genome shotgun (WGS) entry which is preliminary data.</text>
</comment>
<name>S8CDX4_DACHA</name>
<gene>
    <name evidence="3" type="ORF">H072_240</name>
</gene>
<accession>S8CDX4</accession>
<keyword evidence="2" id="KW-0812">Transmembrane</keyword>
<protein>
    <submittedName>
        <fullName evidence="3">Uncharacterized protein</fullName>
    </submittedName>
</protein>
<evidence type="ECO:0000313" key="3">
    <source>
        <dbReference type="EMBL" id="EPS45852.1"/>
    </source>
</evidence>
<reference evidence="3 4" key="1">
    <citation type="journal article" date="2013" name="PLoS Genet.">
        <title>Genomic mechanisms accounting for the adaptation to parasitism in nematode-trapping fungi.</title>
        <authorList>
            <person name="Meerupati T."/>
            <person name="Andersson K.M."/>
            <person name="Friman E."/>
            <person name="Kumar D."/>
            <person name="Tunlid A."/>
            <person name="Ahren D."/>
        </authorList>
    </citation>
    <scope>NUCLEOTIDE SEQUENCE [LARGE SCALE GENOMIC DNA]</scope>
    <source>
        <strain evidence="3 4">CBS 200.50</strain>
    </source>
</reference>
<evidence type="ECO:0000256" key="1">
    <source>
        <dbReference type="SAM" id="MobiDB-lite"/>
    </source>
</evidence>
<keyword evidence="4" id="KW-1185">Reference proteome</keyword>